<organism evidence="1 2">
    <name type="scientific">Aquatica leii</name>
    <dbReference type="NCBI Taxonomy" id="1421715"/>
    <lineage>
        <taxon>Eukaryota</taxon>
        <taxon>Metazoa</taxon>
        <taxon>Ecdysozoa</taxon>
        <taxon>Arthropoda</taxon>
        <taxon>Hexapoda</taxon>
        <taxon>Insecta</taxon>
        <taxon>Pterygota</taxon>
        <taxon>Neoptera</taxon>
        <taxon>Endopterygota</taxon>
        <taxon>Coleoptera</taxon>
        <taxon>Polyphaga</taxon>
        <taxon>Elateriformia</taxon>
        <taxon>Elateroidea</taxon>
        <taxon>Lampyridae</taxon>
        <taxon>Luciolinae</taxon>
        <taxon>Aquatica</taxon>
    </lineage>
</organism>
<name>A0AAN7SP56_9COLE</name>
<dbReference type="EMBL" id="JARPUR010000005">
    <property type="protein sequence ID" value="KAK4875205.1"/>
    <property type="molecule type" value="Genomic_DNA"/>
</dbReference>
<reference evidence="2" key="1">
    <citation type="submission" date="2023-01" db="EMBL/GenBank/DDBJ databases">
        <title>Key to firefly adult light organ development and bioluminescence: homeobox transcription factors regulate luciferase expression and transportation to peroxisome.</title>
        <authorList>
            <person name="Fu X."/>
        </authorList>
    </citation>
    <scope>NUCLEOTIDE SEQUENCE [LARGE SCALE GENOMIC DNA]</scope>
</reference>
<protein>
    <submittedName>
        <fullName evidence="1">Uncharacterized protein</fullName>
    </submittedName>
</protein>
<sequence length="232" mass="26955">MPKMPGNTYYWNSADFDDDESVANTIKRSSYVDPWDLENYAYIRDHLDSLELNSETSSFGEPVEASSFYYAPLKNERYPSPDKKNFDSLLESEYGTAKYAEIDEVFEEESRAKPNYEEELYGVRSLGLHHVEEDTKNKRSSSATAYDHLHQPLRIPVKRRMSYSFGDQGNNSVYSPRIEYLTTDNKQKHHATPPIFEELESSFQPNFGLSNYGHLKIDYSCSWDNLNKYISN</sequence>
<gene>
    <name evidence="1" type="ORF">RN001_011627</name>
</gene>
<comment type="caution">
    <text evidence="1">The sequence shown here is derived from an EMBL/GenBank/DDBJ whole genome shotgun (WGS) entry which is preliminary data.</text>
</comment>
<accession>A0AAN7SP56</accession>
<dbReference type="Proteomes" id="UP001353858">
    <property type="component" value="Unassembled WGS sequence"/>
</dbReference>
<proteinExistence type="predicted"/>
<dbReference type="AlphaFoldDB" id="A0AAN7SP56"/>
<keyword evidence="2" id="KW-1185">Reference proteome</keyword>
<evidence type="ECO:0000313" key="1">
    <source>
        <dbReference type="EMBL" id="KAK4875205.1"/>
    </source>
</evidence>
<evidence type="ECO:0000313" key="2">
    <source>
        <dbReference type="Proteomes" id="UP001353858"/>
    </source>
</evidence>